<dbReference type="InterPro" id="IPR014914">
    <property type="entry name" value="RES_dom"/>
</dbReference>
<evidence type="ECO:0000259" key="1">
    <source>
        <dbReference type="Pfam" id="PF08808"/>
    </source>
</evidence>
<reference evidence="2" key="1">
    <citation type="submission" date="2013-08" db="EMBL/GenBank/DDBJ databases">
        <authorList>
            <person name="Mendez C."/>
            <person name="Richter M."/>
            <person name="Ferrer M."/>
            <person name="Sanchez J."/>
        </authorList>
    </citation>
    <scope>NUCLEOTIDE SEQUENCE</scope>
</reference>
<name>T0XY84_9ZZZZ</name>
<dbReference type="AlphaFoldDB" id="T0XY84"/>
<feature type="domain" description="RES" evidence="1">
    <location>
        <begin position="3"/>
        <end position="104"/>
    </location>
</feature>
<dbReference type="EMBL" id="AUZZ01011554">
    <property type="protein sequence ID" value="EQD25883.1"/>
    <property type="molecule type" value="Genomic_DNA"/>
</dbReference>
<feature type="non-terminal residue" evidence="2">
    <location>
        <position position="1"/>
    </location>
</feature>
<accession>T0XY84</accession>
<proteinExistence type="predicted"/>
<evidence type="ECO:0000313" key="2">
    <source>
        <dbReference type="EMBL" id="EQD25883.1"/>
    </source>
</evidence>
<comment type="caution">
    <text evidence="2">The sequence shown here is derived from an EMBL/GenBank/DDBJ whole genome shotgun (WGS) entry which is preliminary data.</text>
</comment>
<dbReference type="Pfam" id="PF08808">
    <property type="entry name" value="RES"/>
    <property type="match status" value="1"/>
</dbReference>
<feature type="non-terminal residue" evidence="2">
    <location>
        <position position="118"/>
    </location>
</feature>
<reference evidence="2" key="2">
    <citation type="journal article" date="2014" name="ISME J.">
        <title>Microbial stratification in low pH oxic and suboxic macroscopic growths along an acid mine drainage.</title>
        <authorList>
            <person name="Mendez-Garcia C."/>
            <person name="Mesa V."/>
            <person name="Sprenger R.R."/>
            <person name="Richter M."/>
            <person name="Diez M.S."/>
            <person name="Solano J."/>
            <person name="Bargiela R."/>
            <person name="Golyshina O.V."/>
            <person name="Manteca A."/>
            <person name="Ramos J.L."/>
            <person name="Gallego J.R."/>
            <person name="Llorente I."/>
            <person name="Martins Dos Santos V.A."/>
            <person name="Jensen O.N."/>
            <person name="Pelaez A.I."/>
            <person name="Sanchez J."/>
            <person name="Ferrer M."/>
        </authorList>
    </citation>
    <scope>NUCLEOTIDE SEQUENCE</scope>
</reference>
<protein>
    <recommendedName>
        <fullName evidence="1">RES domain-containing protein</fullName>
    </recommendedName>
</protein>
<gene>
    <name evidence="2" type="ORF">B2A_15899</name>
</gene>
<organism evidence="2">
    <name type="scientific">mine drainage metagenome</name>
    <dbReference type="NCBI Taxonomy" id="410659"/>
    <lineage>
        <taxon>unclassified sequences</taxon>
        <taxon>metagenomes</taxon>
        <taxon>ecological metagenomes</taxon>
    </lineage>
</organism>
<sequence length="118" mass="12709">GVGAAKAGGRFNNRVGLEALYLSLDPTTAVAEFKQASAHLPPGTLCSYTAILPALVDLRQLGVGSWHPIWHDRNIDWRLIRADGRMDPPTWDMADLALDAGAPGSSSRPWRFPGVSMS</sequence>